<dbReference type="Proteomes" id="UP000283210">
    <property type="component" value="Chromosome 1"/>
</dbReference>
<dbReference type="AlphaFoldDB" id="A0A437DNW2"/>
<evidence type="ECO:0008006" key="4">
    <source>
        <dbReference type="Google" id="ProtNLM"/>
    </source>
</evidence>
<name>A0A437DNW2_ORYJA</name>
<dbReference type="EMBL" id="CM012437">
    <property type="protein sequence ID" value="RVE76661.1"/>
    <property type="molecule type" value="Genomic_DNA"/>
</dbReference>
<accession>A0A437DNW2</accession>
<proteinExistence type="predicted"/>
<dbReference type="SUPFAM" id="SSF48726">
    <property type="entry name" value="Immunoglobulin"/>
    <property type="match status" value="2"/>
</dbReference>
<sequence>MDATTFCLFCFVLAAPSASQELLRLNVSPTVVAEFNSRVSLHCNASTSQKGLLIKHMGWTQDSKLCSVNEEETVITHQNNLTGRFHCEYEDGRLSLVFQRMRPLETRKQFMCKLRSNQGVVHGFTTVELQENGEAAASSFQNKSPSCTFNHVYPDGEVHWFHGGRNLSGGSERALTRKSVDPRGWLTISSQLAVHGDQESRLPYNCSLRGARSGRYIASIALAGNGAAWRSSDVPKTALCLLLSLVIWK</sequence>
<evidence type="ECO:0000313" key="3">
    <source>
        <dbReference type="Proteomes" id="UP000283210"/>
    </source>
</evidence>
<protein>
    <recommendedName>
        <fullName evidence="4">Ig-like domain-containing protein</fullName>
    </recommendedName>
</protein>
<reference evidence="2 3" key="2">
    <citation type="submission" date="2019-01" db="EMBL/GenBank/DDBJ databases">
        <title>A chromosome length genome reference of the Java medaka (oryzias javanicus).</title>
        <authorList>
            <person name="Herpin A."/>
            <person name="Takehana Y."/>
            <person name="Naruse K."/>
            <person name="Ansai S."/>
            <person name="Kawaguchi M."/>
        </authorList>
    </citation>
    <scope>NUCLEOTIDE SEQUENCE [LARGE SCALE GENOMIC DNA]</scope>
    <source>
        <strain evidence="2">RS831</strain>
        <tissue evidence="2">Whole body</tissue>
    </source>
</reference>
<keyword evidence="3" id="KW-1185">Reference proteome</keyword>
<reference evidence="2 3" key="1">
    <citation type="submission" date="2018-11" db="EMBL/GenBank/DDBJ databases">
        <authorList>
            <person name="Lopez-Roques C."/>
            <person name="Donnadieu C."/>
            <person name="Bouchez O."/>
            <person name="Klopp C."/>
            <person name="Cabau C."/>
            <person name="Zahm M."/>
        </authorList>
    </citation>
    <scope>NUCLEOTIDE SEQUENCE [LARGE SCALE GENOMIC DNA]</scope>
    <source>
        <strain evidence="2">RS831</strain>
        <tissue evidence="2">Whole body</tissue>
    </source>
</reference>
<gene>
    <name evidence="2" type="ORF">OJAV_G00011020</name>
</gene>
<evidence type="ECO:0000256" key="1">
    <source>
        <dbReference type="SAM" id="SignalP"/>
    </source>
</evidence>
<dbReference type="Gene3D" id="2.60.40.10">
    <property type="entry name" value="Immunoglobulins"/>
    <property type="match status" value="2"/>
</dbReference>
<feature type="chain" id="PRO_5019478867" description="Ig-like domain-containing protein" evidence="1">
    <location>
        <begin position="20"/>
        <end position="249"/>
    </location>
</feature>
<dbReference type="InterPro" id="IPR036179">
    <property type="entry name" value="Ig-like_dom_sf"/>
</dbReference>
<dbReference type="OrthoDB" id="8535511at2759"/>
<evidence type="ECO:0000313" key="2">
    <source>
        <dbReference type="EMBL" id="RVE76661.1"/>
    </source>
</evidence>
<organism evidence="2 3">
    <name type="scientific">Oryzias javanicus</name>
    <name type="common">Javanese ricefish</name>
    <name type="synonym">Aplocheilus javanicus</name>
    <dbReference type="NCBI Taxonomy" id="123683"/>
    <lineage>
        <taxon>Eukaryota</taxon>
        <taxon>Metazoa</taxon>
        <taxon>Chordata</taxon>
        <taxon>Craniata</taxon>
        <taxon>Vertebrata</taxon>
        <taxon>Euteleostomi</taxon>
        <taxon>Actinopterygii</taxon>
        <taxon>Neopterygii</taxon>
        <taxon>Teleostei</taxon>
        <taxon>Neoteleostei</taxon>
        <taxon>Acanthomorphata</taxon>
        <taxon>Ovalentaria</taxon>
        <taxon>Atherinomorphae</taxon>
        <taxon>Beloniformes</taxon>
        <taxon>Adrianichthyidae</taxon>
        <taxon>Oryziinae</taxon>
        <taxon>Oryzias</taxon>
    </lineage>
</organism>
<keyword evidence="1" id="KW-0732">Signal</keyword>
<feature type="signal peptide" evidence="1">
    <location>
        <begin position="1"/>
        <end position="19"/>
    </location>
</feature>
<dbReference type="InterPro" id="IPR013783">
    <property type="entry name" value="Ig-like_fold"/>
</dbReference>